<dbReference type="PANTHER" id="PTHR32419:SF6">
    <property type="entry name" value="GLUTATHIONE S-TRANSFERASE OMEGA-LIKE 1-RELATED"/>
    <property type="match status" value="1"/>
</dbReference>
<dbReference type="SUPFAM" id="SSF47616">
    <property type="entry name" value="GST C-terminal domain-like"/>
    <property type="match status" value="1"/>
</dbReference>
<comment type="caution">
    <text evidence="2">The sequence shown here is derived from an EMBL/GenBank/DDBJ whole genome shotgun (WGS) entry which is preliminary data.</text>
</comment>
<feature type="domain" description="GST C-terminal" evidence="1">
    <location>
        <begin position="165"/>
        <end position="289"/>
    </location>
</feature>
<dbReference type="RefSeq" id="WP_115360900.1">
    <property type="nucleotide sequence ID" value="NZ_QDKL01000002.1"/>
</dbReference>
<dbReference type="InterPro" id="IPR036249">
    <property type="entry name" value="Thioredoxin-like_sf"/>
</dbReference>
<keyword evidence="3" id="KW-1185">Reference proteome</keyword>
<dbReference type="Gene3D" id="3.40.30.10">
    <property type="entry name" value="Glutaredoxin"/>
    <property type="match status" value="1"/>
</dbReference>
<evidence type="ECO:0000259" key="1">
    <source>
        <dbReference type="PROSITE" id="PS50405"/>
    </source>
</evidence>
<dbReference type="InterPro" id="IPR036282">
    <property type="entry name" value="Glutathione-S-Trfase_C_sf"/>
</dbReference>
<dbReference type="PROSITE" id="PS50405">
    <property type="entry name" value="GST_CTER"/>
    <property type="match status" value="1"/>
</dbReference>
<organism evidence="2 3">
    <name type="scientific">Halobacteriovorax vibrionivorans</name>
    <dbReference type="NCBI Taxonomy" id="2152716"/>
    <lineage>
        <taxon>Bacteria</taxon>
        <taxon>Pseudomonadati</taxon>
        <taxon>Bdellovibrionota</taxon>
        <taxon>Bacteriovoracia</taxon>
        <taxon>Bacteriovoracales</taxon>
        <taxon>Halobacteriovoraceae</taxon>
        <taxon>Halobacteriovorax</taxon>
    </lineage>
</organism>
<dbReference type="PANTHER" id="PTHR32419">
    <property type="entry name" value="GLUTATHIONYL-HYDROQUINONE REDUCTASE"/>
    <property type="match status" value="1"/>
</dbReference>
<dbReference type="Pfam" id="PF13410">
    <property type="entry name" value="GST_C_2"/>
    <property type="match status" value="1"/>
</dbReference>
<dbReference type="EMBL" id="QDKL01000002">
    <property type="protein sequence ID" value="RZF21475.1"/>
    <property type="molecule type" value="Genomic_DNA"/>
</dbReference>
<evidence type="ECO:0000313" key="3">
    <source>
        <dbReference type="Proteomes" id="UP000443582"/>
    </source>
</evidence>
<name>A0ABY0IEV3_9BACT</name>
<dbReference type="InterPro" id="IPR004045">
    <property type="entry name" value="Glutathione_S-Trfase_N"/>
</dbReference>
<dbReference type="SFLD" id="SFLDG01148">
    <property type="entry name" value="Xi_(cytGST)"/>
    <property type="match status" value="1"/>
</dbReference>
<reference evidence="3" key="1">
    <citation type="journal article" date="2019" name="Int. J. Syst. Evol. Microbiol.">
        <title>Halobacteriovorax valvorus sp. nov., a novel prokaryotic predator isolated from coastal seawater of China.</title>
        <authorList>
            <person name="Chen M.-X."/>
        </authorList>
    </citation>
    <scope>NUCLEOTIDE SEQUENCE [LARGE SCALE GENOMIC DNA]</scope>
    <source>
        <strain evidence="3">BL9</strain>
    </source>
</reference>
<evidence type="ECO:0000313" key="2">
    <source>
        <dbReference type="EMBL" id="RZF21475.1"/>
    </source>
</evidence>
<accession>A0ABY0IEV3</accession>
<dbReference type="InterPro" id="IPR040079">
    <property type="entry name" value="Glutathione_S-Trfase"/>
</dbReference>
<dbReference type="SFLD" id="SFLDG01206">
    <property type="entry name" value="Xi.1"/>
    <property type="match status" value="1"/>
</dbReference>
<dbReference type="CDD" id="cd03190">
    <property type="entry name" value="GST_C_Omega_like"/>
    <property type="match status" value="1"/>
</dbReference>
<dbReference type="Proteomes" id="UP000443582">
    <property type="component" value="Unassembled WGS sequence"/>
</dbReference>
<dbReference type="InterPro" id="IPR016639">
    <property type="entry name" value="GST_Omega/GSH"/>
</dbReference>
<sequence length="310" mass="36074">MGRLVDGKWIKTSIITSDDDGAYDRIPRSFRDTISKDHDTFKPESGRYHLYVSYACPWAHRTLIYRKLKGLEEHISVSVVSPDMLDMGWTFETNISGATGDDLYGLNYLQEIYTKADPEVSTSVTVPVLWDKKTQRIVNNESSEIIRIFNKEFNELTGNTDDYYPKELASEIDELNDFIYPNINNGVYRSGFAKKQEAYESAVTSLFDALDKVEEKLEGNRFLLGERLTEADLRLVPTLLRFDCVYVTHFKCNLKRIKDYKNLSRYLKELYEMKAISETTNFEHIKRHYFYSHEDINPYRIVALGPSEII</sequence>
<dbReference type="InterPro" id="IPR010987">
    <property type="entry name" value="Glutathione-S-Trfase_C-like"/>
</dbReference>
<dbReference type="PIRSF" id="PIRSF015753">
    <property type="entry name" value="GST"/>
    <property type="match status" value="1"/>
</dbReference>
<protein>
    <submittedName>
        <fullName evidence="2">Glutathione S-transferase family protein</fullName>
    </submittedName>
</protein>
<dbReference type="SFLD" id="SFLDS00019">
    <property type="entry name" value="Glutathione_Transferase_(cytos"/>
    <property type="match status" value="1"/>
</dbReference>
<proteinExistence type="predicted"/>
<dbReference type="Pfam" id="PF13409">
    <property type="entry name" value="GST_N_2"/>
    <property type="match status" value="1"/>
</dbReference>
<dbReference type="InterPro" id="IPR047047">
    <property type="entry name" value="GST_Omega-like_C"/>
</dbReference>
<dbReference type="SUPFAM" id="SSF52833">
    <property type="entry name" value="Thioredoxin-like"/>
    <property type="match status" value="1"/>
</dbReference>
<gene>
    <name evidence="2" type="ORF">DAY19_07245</name>
</gene>
<dbReference type="Gene3D" id="1.20.1050.10">
    <property type="match status" value="1"/>
</dbReference>